<dbReference type="Proteomes" id="UP001345827">
    <property type="component" value="Unassembled WGS sequence"/>
</dbReference>
<evidence type="ECO:0000313" key="6">
    <source>
        <dbReference type="Proteomes" id="UP001345827"/>
    </source>
</evidence>
<dbReference type="AlphaFoldDB" id="A0AAV9Q9W7"/>
<evidence type="ECO:0000259" key="3">
    <source>
        <dbReference type="Pfam" id="PF08549"/>
    </source>
</evidence>
<dbReference type="GO" id="GO:0006338">
    <property type="term" value="P:chromatin remodeling"/>
    <property type="evidence" value="ECO:0007669"/>
    <property type="project" value="InterPro"/>
</dbReference>
<feature type="compositionally biased region" description="Polar residues" evidence="2">
    <location>
        <begin position="625"/>
        <end position="636"/>
    </location>
</feature>
<dbReference type="Pfam" id="PF08549">
    <property type="entry name" value="SWI-SNF_Ssr4_N"/>
    <property type="match status" value="1"/>
</dbReference>
<feature type="region of interest" description="Disordered" evidence="2">
    <location>
        <begin position="221"/>
        <end position="251"/>
    </location>
</feature>
<feature type="compositionally biased region" description="Low complexity" evidence="2">
    <location>
        <begin position="495"/>
        <end position="540"/>
    </location>
</feature>
<feature type="coiled-coil region" evidence="1">
    <location>
        <begin position="340"/>
        <end position="371"/>
    </location>
</feature>
<reference evidence="5 6" key="1">
    <citation type="submission" date="2023-06" db="EMBL/GenBank/DDBJ databases">
        <title>Black Yeasts Isolated from many extreme environments.</title>
        <authorList>
            <person name="Coleine C."/>
            <person name="Stajich J.E."/>
            <person name="Selbmann L."/>
        </authorList>
    </citation>
    <scope>NUCLEOTIDE SEQUENCE [LARGE SCALE GENOMIC DNA]</scope>
    <source>
        <strain evidence="5 6">CCFEE 5887</strain>
    </source>
</reference>
<feature type="region of interest" description="Disordered" evidence="2">
    <location>
        <begin position="441"/>
        <end position="691"/>
    </location>
</feature>
<dbReference type="EMBL" id="JAXLQG010000007">
    <property type="protein sequence ID" value="KAK5537382.1"/>
    <property type="molecule type" value="Genomic_DNA"/>
</dbReference>
<dbReference type="Pfam" id="PF20497">
    <property type="entry name" value="SWI-SNF_Ssr4_C"/>
    <property type="match status" value="1"/>
</dbReference>
<feature type="region of interest" description="Disordered" evidence="2">
    <location>
        <begin position="316"/>
        <end position="335"/>
    </location>
</feature>
<evidence type="ECO:0008006" key="7">
    <source>
        <dbReference type="Google" id="ProtNLM"/>
    </source>
</evidence>
<organism evidence="5 6">
    <name type="scientific">Vermiconidia calcicola</name>
    <dbReference type="NCBI Taxonomy" id="1690605"/>
    <lineage>
        <taxon>Eukaryota</taxon>
        <taxon>Fungi</taxon>
        <taxon>Dikarya</taxon>
        <taxon>Ascomycota</taxon>
        <taxon>Pezizomycotina</taxon>
        <taxon>Dothideomycetes</taxon>
        <taxon>Dothideomycetidae</taxon>
        <taxon>Mycosphaerellales</taxon>
        <taxon>Extremaceae</taxon>
        <taxon>Vermiconidia</taxon>
    </lineage>
</organism>
<sequence>MNMLKDPAAGVPAQLLPHLHLLSKHRYPVTSNPSLETIVGYLMEAPKIVREVQPMQWQFIETPQDGTLMLTWQPLDLMATTFASDGYIWADAEHRFTSEVRGYARTNHNKTLEIFVQRSGYRAAGEAMASHSRKRYRLLPGNPSHGLPNPDPSLWLTHYSKASARDHVPAASIPISPFVQAQIQQRRLIQSQGQLPRKDFMLHDRSNWPVIHLPPGMARAGAPGQMQPGAGHRRGASITGETTLEEEEDVSRGDLLDFMTPRDISRVRYEQHHEWMEEILESPYPTLSIIPSDLGLGRKGALEELTKDFFDAPVSAVREPSSGPPPRVGKLPPGQVDEFTKRATKKLADMQEELEKMRKRHARRMQKVQQSTMLAVAEKKLRTAPNFTERRGSSNSKTHGFEEGPRDAIEEIVHSVETNTAMKVMGAKTVTVVSRGGLEERVKSTPVTATATVQPLATQEKAAVPPTSSSAAPQAPQAQQQPVPVAEVRPEAKEPAAPSTEQQSSVSASADSQSTPATAQKDQGGEQIQQDETTTDQAADLSQLDDMGMDVNMGGLEDTIPPEIENQESNEWVMVDQEGGGTGVGMDTPNVLTTGDSHEEQPTPAEDSNPPAQQTATHAQEQQESRQSAPQGTGLSTPDFDMGGDFDNVEVDTAGDALASYGNEGDDLNLDNMEDSAFGDAFHPPEDEDMS</sequence>
<evidence type="ECO:0000259" key="4">
    <source>
        <dbReference type="Pfam" id="PF20497"/>
    </source>
</evidence>
<evidence type="ECO:0000256" key="2">
    <source>
        <dbReference type="SAM" id="MobiDB-lite"/>
    </source>
</evidence>
<feature type="compositionally biased region" description="Acidic residues" evidence="2">
    <location>
        <begin position="664"/>
        <end position="674"/>
    </location>
</feature>
<feature type="compositionally biased region" description="Polar residues" evidence="2">
    <location>
        <begin position="445"/>
        <end position="457"/>
    </location>
</feature>
<keyword evidence="6" id="KW-1185">Reference proteome</keyword>
<evidence type="ECO:0000313" key="5">
    <source>
        <dbReference type="EMBL" id="KAK5537382.1"/>
    </source>
</evidence>
<proteinExistence type="predicted"/>
<name>A0AAV9Q9W7_9PEZI</name>
<comment type="caution">
    <text evidence="5">The sequence shown here is derived from an EMBL/GenBank/DDBJ whole genome shotgun (WGS) entry which is preliminary data.</text>
</comment>
<keyword evidence="1" id="KW-0175">Coiled coil</keyword>
<feature type="domain" description="SWI/SNF and RSC complexes subunit Ssr4 N-terminal" evidence="3">
    <location>
        <begin position="5"/>
        <end position="219"/>
    </location>
</feature>
<dbReference type="InterPro" id="IPR046464">
    <property type="entry name" value="SWI-SNF_Ssr4_C"/>
</dbReference>
<feature type="compositionally biased region" description="Low complexity" evidence="2">
    <location>
        <begin position="462"/>
        <end position="487"/>
    </location>
</feature>
<dbReference type="InterPro" id="IPR013859">
    <property type="entry name" value="Ssr4_N"/>
</dbReference>
<feature type="compositionally biased region" description="Low complexity" evidence="2">
    <location>
        <begin position="612"/>
        <end position="622"/>
    </location>
</feature>
<feature type="compositionally biased region" description="Low complexity" evidence="2">
    <location>
        <begin position="221"/>
        <end position="230"/>
    </location>
</feature>
<protein>
    <recommendedName>
        <fullName evidence="7">DUF1750-domain-containing protein</fullName>
    </recommendedName>
</protein>
<gene>
    <name evidence="5" type="ORF">LTR25_004633</name>
</gene>
<feature type="region of interest" description="Disordered" evidence="2">
    <location>
        <begin position="383"/>
        <end position="405"/>
    </location>
</feature>
<evidence type="ECO:0000256" key="1">
    <source>
        <dbReference type="SAM" id="Coils"/>
    </source>
</evidence>
<feature type="domain" description="SWI/SNF and RSC complexes subunit Ssr4 C-terminal" evidence="4">
    <location>
        <begin position="244"/>
        <end position="687"/>
    </location>
</feature>
<accession>A0AAV9Q9W7</accession>